<reference evidence="2 3" key="1">
    <citation type="submission" date="2016-12" db="EMBL/GenBank/DDBJ databases">
        <title>The new phylogeny of genus Mycobacterium.</title>
        <authorList>
            <person name="Tortoli E."/>
            <person name="Trovato A."/>
            <person name="Cirillo D.M."/>
        </authorList>
    </citation>
    <scope>NUCLEOTIDE SEQUENCE [LARGE SCALE GENOMIC DNA]</scope>
    <source>
        <strain evidence="2 3">CCUG 66554</strain>
    </source>
</reference>
<feature type="transmembrane region" description="Helical" evidence="1">
    <location>
        <begin position="118"/>
        <end position="138"/>
    </location>
</feature>
<dbReference type="STRING" id="1578165.BKG68_10915"/>
<feature type="transmembrane region" description="Helical" evidence="1">
    <location>
        <begin position="94"/>
        <end position="112"/>
    </location>
</feature>
<feature type="transmembrane region" description="Helical" evidence="1">
    <location>
        <begin position="62"/>
        <end position="82"/>
    </location>
</feature>
<name>A0A1S4W091_9MYCO</name>
<gene>
    <name evidence="2" type="ORF">BST43_17565</name>
</gene>
<evidence type="ECO:0008006" key="4">
    <source>
        <dbReference type="Google" id="ProtNLM"/>
    </source>
</evidence>
<evidence type="ECO:0000313" key="2">
    <source>
        <dbReference type="EMBL" id="ORB53598.1"/>
    </source>
</evidence>
<dbReference type="KEGG" id="msao:MYCSP_08275"/>
<evidence type="ECO:0000313" key="3">
    <source>
        <dbReference type="Proteomes" id="UP000192434"/>
    </source>
</evidence>
<keyword evidence="1" id="KW-1133">Transmembrane helix</keyword>
<sequence length="148" mass="15370">MNVRVMVAAALGLVMVLAATDKLLFSVCAALVVLAGLRFRVFVTPAVLFVVGVLAFGETSPVLAMVSGLAAVAYLLAAYPLRWPSEVNAVRSEVIVPALVFGCAALLATAVPVGQSPWLPMAVPVAVVLIYVLALRPLTQRSGGAVER</sequence>
<keyword evidence="1" id="KW-0472">Membrane</keyword>
<evidence type="ECO:0000256" key="1">
    <source>
        <dbReference type="SAM" id="Phobius"/>
    </source>
</evidence>
<dbReference type="Proteomes" id="UP000192434">
    <property type="component" value="Unassembled WGS sequence"/>
</dbReference>
<dbReference type="RefSeq" id="WP_083017846.1">
    <property type="nucleotide sequence ID" value="NZ_CP010271.1"/>
</dbReference>
<organism evidence="2 3">
    <name type="scientific">Mycobacteroides saopaulense</name>
    <dbReference type="NCBI Taxonomy" id="1578165"/>
    <lineage>
        <taxon>Bacteria</taxon>
        <taxon>Bacillati</taxon>
        <taxon>Actinomycetota</taxon>
        <taxon>Actinomycetes</taxon>
        <taxon>Mycobacteriales</taxon>
        <taxon>Mycobacteriaceae</taxon>
        <taxon>Mycobacteroides</taxon>
    </lineage>
</organism>
<keyword evidence="1" id="KW-0812">Transmembrane</keyword>
<feature type="transmembrane region" description="Helical" evidence="1">
    <location>
        <begin position="39"/>
        <end position="56"/>
    </location>
</feature>
<accession>A0A1S4W091</accession>
<dbReference type="OrthoDB" id="4764737at2"/>
<feature type="transmembrane region" description="Helical" evidence="1">
    <location>
        <begin position="6"/>
        <end position="32"/>
    </location>
</feature>
<comment type="caution">
    <text evidence="2">The sequence shown here is derived from an EMBL/GenBank/DDBJ whole genome shotgun (WGS) entry which is preliminary data.</text>
</comment>
<proteinExistence type="predicted"/>
<dbReference type="EMBL" id="MVII01000023">
    <property type="protein sequence ID" value="ORB53598.1"/>
    <property type="molecule type" value="Genomic_DNA"/>
</dbReference>
<dbReference type="AlphaFoldDB" id="A0A1S4W091"/>
<protein>
    <recommendedName>
        <fullName evidence="4">Integral membrane protein</fullName>
    </recommendedName>
</protein>